<dbReference type="KEGG" id="als:DJ013_10130"/>
<reference evidence="1 2" key="1">
    <citation type="submission" date="2018-05" db="EMBL/GenBank/DDBJ databases">
        <title>Complete genome sequence of Arcticibacterium luteifluviistationis SM1504T, a cytophagaceae bacterium isolated from Arctic surface seawater.</title>
        <authorList>
            <person name="Li Y."/>
            <person name="Qin Q.-L."/>
        </authorList>
    </citation>
    <scope>NUCLEOTIDE SEQUENCE [LARGE SCALE GENOMIC DNA]</scope>
    <source>
        <strain evidence="1 2">SM1504</strain>
    </source>
</reference>
<dbReference type="EMBL" id="CP029480">
    <property type="protein sequence ID" value="AWV98509.1"/>
    <property type="molecule type" value="Genomic_DNA"/>
</dbReference>
<keyword evidence="2" id="KW-1185">Reference proteome</keyword>
<dbReference type="Proteomes" id="UP000249873">
    <property type="component" value="Chromosome"/>
</dbReference>
<proteinExistence type="predicted"/>
<accession>A0A2Z4GB46</accession>
<evidence type="ECO:0000313" key="2">
    <source>
        <dbReference type="Proteomes" id="UP000249873"/>
    </source>
</evidence>
<organism evidence="1 2">
    <name type="scientific">Arcticibacterium luteifluviistationis</name>
    <dbReference type="NCBI Taxonomy" id="1784714"/>
    <lineage>
        <taxon>Bacteria</taxon>
        <taxon>Pseudomonadati</taxon>
        <taxon>Bacteroidota</taxon>
        <taxon>Cytophagia</taxon>
        <taxon>Cytophagales</taxon>
        <taxon>Leadbetterellaceae</taxon>
        <taxon>Arcticibacterium</taxon>
    </lineage>
</organism>
<name>A0A2Z4GB46_9BACT</name>
<sequence length="87" mass="10365">MLKYYKNRGILWMFLNKNKQEMTSSRPAYLIDRLLKNNISKEELEELLANIGDTEMSEDYAVILKEYFDQLLAENITKKFINNDLPE</sequence>
<protein>
    <submittedName>
        <fullName evidence="1">Uncharacterized protein</fullName>
    </submittedName>
</protein>
<dbReference type="AlphaFoldDB" id="A0A2Z4GB46"/>
<dbReference type="OrthoDB" id="964158at2"/>
<gene>
    <name evidence="1" type="ORF">DJ013_10130</name>
</gene>
<evidence type="ECO:0000313" key="1">
    <source>
        <dbReference type="EMBL" id="AWV98509.1"/>
    </source>
</evidence>